<dbReference type="AlphaFoldDB" id="A0A2S0WM81"/>
<dbReference type="OrthoDB" id="5176214at2"/>
<dbReference type="GO" id="GO:0050661">
    <property type="term" value="F:NADP binding"/>
    <property type="evidence" value="ECO:0007669"/>
    <property type="project" value="InterPro"/>
</dbReference>
<keyword evidence="2" id="KW-1185">Reference proteome</keyword>
<accession>A0A2S0WM81</accession>
<dbReference type="EMBL" id="CP026952">
    <property type="protein sequence ID" value="AWB92416.1"/>
    <property type="molecule type" value="Genomic_DNA"/>
</dbReference>
<dbReference type="Gene3D" id="1.10.1040.10">
    <property type="entry name" value="N-(1-d-carboxylethyl)-l-norvaline Dehydrogenase, domain 2"/>
    <property type="match status" value="1"/>
</dbReference>
<dbReference type="SUPFAM" id="SSF48179">
    <property type="entry name" value="6-phosphogluconate dehydrogenase C-terminal domain-like"/>
    <property type="match status" value="1"/>
</dbReference>
<dbReference type="InterPro" id="IPR036291">
    <property type="entry name" value="NAD(P)-bd_dom_sf"/>
</dbReference>
<gene>
    <name evidence="1" type="ORF">C3E78_09495</name>
</gene>
<proteinExistence type="predicted"/>
<name>A0A2S0WM81_9ACTN</name>
<protein>
    <submittedName>
        <fullName evidence="1">NAD(P)-dependent oxidoreductase</fullName>
    </submittedName>
</protein>
<evidence type="ECO:0000313" key="1">
    <source>
        <dbReference type="EMBL" id="AWB92416.1"/>
    </source>
</evidence>
<dbReference type="InterPro" id="IPR029154">
    <property type="entry name" value="HIBADH-like_NADP-bd"/>
</dbReference>
<dbReference type="SUPFAM" id="SSF51735">
    <property type="entry name" value="NAD(P)-binding Rossmann-fold domains"/>
    <property type="match status" value="1"/>
</dbReference>
<dbReference type="PANTHER" id="PTHR43060">
    <property type="entry name" value="3-HYDROXYISOBUTYRATE DEHYDROGENASE-LIKE 1, MITOCHONDRIAL-RELATED"/>
    <property type="match status" value="1"/>
</dbReference>
<organism evidence="1 2">
    <name type="scientific">Aeromicrobium chenweiae</name>
    <dbReference type="NCBI Taxonomy" id="2079793"/>
    <lineage>
        <taxon>Bacteria</taxon>
        <taxon>Bacillati</taxon>
        <taxon>Actinomycetota</taxon>
        <taxon>Actinomycetes</taxon>
        <taxon>Propionibacteriales</taxon>
        <taxon>Nocardioidaceae</taxon>
        <taxon>Aeromicrobium</taxon>
    </lineage>
</organism>
<dbReference type="PANTHER" id="PTHR43060:SF15">
    <property type="entry name" value="3-HYDROXYISOBUTYRATE DEHYDROGENASE-LIKE 1, MITOCHONDRIAL-RELATED"/>
    <property type="match status" value="1"/>
</dbReference>
<evidence type="ECO:0000313" key="2">
    <source>
        <dbReference type="Proteomes" id="UP000244384"/>
    </source>
</evidence>
<dbReference type="InterPro" id="IPR006115">
    <property type="entry name" value="6PGDH_NADP-bd"/>
</dbReference>
<dbReference type="KEGG" id="aez:C3E78_09495"/>
<reference evidence="2" key="1">
    <citation type="submission" date="2018-01" db="EMBL/GenBank/DDBJ databases">
        <authorList>
            <person name="Li J."/>
        </authorList>
    </citation>
    <scope>NUCLEOTIDE SEQUENCE [LARGE SCALE GENOMIC DNA]</scope>
    <source>
        <strain evidence="2">592</strain>
    </source>
</reference>
<sequence>MRTTVVARRRRLHGPGTPRTIGALAGWSVSADDRVMAHDITASEAAEGRQTTSTSVGWVGLGDQGLPMATAIAEAGFSLHVWARRAASLDALGDVPHVRHDDLESLAAASDVVGLCVGTDEDVMNLLTGGLLDGLRPGSVVVNHGTGTPSNVTRFVEACEAVDVVMLDAPVSGGRPAAVERRLTTMVGGPEAAVARCTPVFEAFSTHVVHLGDAGSGQWAKLFNNALMILNQASIADVFDLAAQVGMDPVQLREVLMLSSAGSTVLGLFTTMINPDTVEHLSKVESLDIELFHDALRDSGIDASAVTTRALAGAQRIPAVVERLAR</sequence>
<dbReference type="Pfam" id="PF14833">
    <property type="entry name" value="NAD_binding_11"/>
    <property type="match status" value="1"/>
</dbReference>
<dbReference type="GO" id="GO:0051287">
    <property type="term" value="F:NAD binding"/>
    <property type="evidence" value="ECO:0007669"/>
    <property type="project" value="InterPro"/>
</dbReference>
<accession>A0A5F2EP17</accession>
<dbReference type="InterPro" id="IPR008927">
    <property type="entry name" value="6-PGluconate_DH-like_C_sf"/>
</dbReference>
<dbReference type="Pfam" id="PF03446">
    <property type="entry name" value="NAD_binding_2"/>
    <property type="match status" value="1"/>
</dbReference>
<dbReference type="InterPro" id="IPR013328">
    <property type="entry name" value="6PGD_dom2"/>
</dbReference>
<dbReference type="RefSeq" id="WP_108578061.1">
    <property type="nucleotide sequence ID" value="NZ_CP026952.1"/>
</dbReference>
<dbReference type="Gene3D" id="3.40.50.720">
    <property type="entry name" value="NAD(P)-binding Rossmann-like Domain"/>
    <property type="match status" value="1"/>
</dbReference>
<dbReference type="Proteomes" id="UP000244384">
    <property type="component" value="Chromosome"/>
</dbReference>